<feature type="region of interest" description="Disordered" evidence="1">
    <location>
        <begin position="26"/>
        <end position="47"/>
    </location>
</feature>
<evidence type="ECO:0000256" key="1">
    <source>
        <dbReference type="SAM" id="MobiDB-lite"/>
    </source>
</evidence>
<organism evidence="2 3">
    <name type="scientific">Vespula maculifrons</name>
    <name type="common">Eastern yellow jacket</name>
    <name type="synonym">Wasp</name>
    <dbReference type="NCBI Taxonomy" id="7453"/>
    <lineage>
        <taxon>Eukaryota</taxon>
        <taxon>Metazoa</taxon>
        <taxon>Ecdysozoa</taxon>
        <taxon>Arthropoda</taxon>
        <taxon>Hexapoda</taxon>
        <taxon>Insecta</taxon>
        <taxon>Pterygota</taxon>
        <taxon>Neoptera</taxon>
        <taxon>Endopterygota</taxon>
        <taxon>Hymenoptera</taxon>
        <taxon>Apocrita</taxon>
        <taxon>Aculeata</taxon>
        <taxon>Vespoidea</taxon>
        <taxon>Vespidae</taxon>
        <taxon>Vespinae</taxon>
        <taxon>Vespula</taxon>
    </lineage>
</organism>
<dbReference type="EMBL" id="JAYRBN010000115">
    <property type="protein sequence ID" value="KAL2723207.1"/>
    <property type="molecule type" value="Genomic_DNA"/>
</dbReference>
<accession>A0ABD2ARG4</accession>
<feature type="compositionally biased region" description="Basic and acidic residues" evidence="1">
    <location>
        <begin position="26"/>
        <end position="46"/>
    </location>
</feature>
<dbReference type="AlphaFoldDB" id="A0ABD2ARG4"/>
<keyword evidence="3" id="KW-1185">Reference proteome</keyword>
<sequence>MIQPRDRTRRTVRSFLKESRFEMIDRKERAQSRDGVGDTTRHKSSETLDVTVASTIRRIPRDNFGKRKMTMPYAANRQTSQKPMCFTLIRTFMIRLGAII</sequence>
<evidence type="ECO:0000313" key="3">
    <source>
        <dbReference type="Proteomes" id="UP001607303"/>
    </source>
</evidence>
<gene>
    <name evidence="2" type="ORF">V1477_019798</name>
</gene>
<name>A0ABD2ARG4_VESMC</name>
<comment type="caution">
    <text evidence="2">The sequence shown here is derived from an EMBL/GenBank/DDBJ whole genome shotgun (WGS) entry which is preliminary data.</text>
</comment>
<reference evidence="2 3" key="1">
    <citation type="journal article" date="2024" name="Ann. Entomol. Soc. Am.">
        <title>Genomic analyses of the southern and eastern yellowjacket wasps (Hymenoptera: Vespidae) reveal evolutionary signatures of social life.</title>
        <authorList>
            <person name="Catto M.A."/>
            <person name="Caine P.B."/>
            <person name="Orr S.E."/>
            <person name="Hunt B.G."/>
            <person name="Goodisman M.A.D."/>
        </authorList>
    </citation>
    <scope>NUCLEOTIDE SEQUENCE [LARGE SCALE GENOMIC DNA]</scope>
    <source>
        <strain evidence="2">232</strain>
        <tissue evidence="2">Head and thorax</tissue>
    </source>
</reference>
<dbReference type="Proteomes" id="UP001607303">
    <property type="component" value="Unassembled WGS sequence"/>
</dbReference>
<protein>
    <submittedName>
        <fullName evidence="2">Uncharacterized protein</fullName>
    </submittedName>
</protein>
<evidence type="ECO:0000313" key="2">
    <source>
        <dbReference type="EMBL" id="KAL2723207.1"/>
    </source>
</evidence>
<proteinExistence type="predicted"/>